<dbReference type="SMART" id="SM00530">
    <property type="entry name" value="HTH_XRE"/>
    <property type="match status" value="1"/>
</dbReference>
<dbReference type="Pfam" id="PF01381">
    <property type="entry name" value="HTH_3"/>
    <property type="match status" value="1"/>
</dbReference>
<dbReference type="SUPFAM" id="SSF47413">
    <property type="entry name" value="lambda repressor-like DNA-binding domains"/>
    <property type="match status" value="1"/>
</dbReference>
<dbReference type="Gene3D" id="1.25.40.10">
    <property type="entry name" value="Tetratricopeptide repeat domain"/>
    <property type="match status" value="1"/>
</dbReference>
<proteinExistence type="predicted"/>
<sequence length="296" mass="35287">MLFGEALQQIRKDKNMSQRELSEGILSRSHLSQIENNIYFPSYDKMFQFLDRLNISFEEFTFIKEEYKEDSIQQIKMDINEAANLNETDKLDELARRANRAYKKTNLLTYYHYEMICKALICYQKNSTVTEELTQYILPVKTYLLNNDNWYLYELSIFNSIIFSLNAEEALVFSQRAIKRLYIFRSFTQYQYIEQHIYLNLSNLCMEHHDFKNAQFFSKKAICASQKYTSIFEKICAEIYHAIASIKLGSTDYQVLETNMSMLHYLNFNNLYTLFSTKLEDLGIRFNIHQNIPVTF</sequence>
<dbReference type="InterPro" id="IPR053163">
    <property type="entry name" value="HTH-type_regulator_Rgg"/>
</dbReference>
<organism evidence="1 2">
    <name type="scientific">Listeria booriae</name>
    <dbReference type="NCBI Taxonomy" id="1552123"/>
    <lineage>
        <taxon>Bacteria</taxon>
        <taxon>Bacillati</taxon>
        <taxon>Bacillota</taxon>
        <taxon>Bacilli</taxon>
        <taxon>Bacillales</taxon>
        <taxon>Listeriaceae</taxon>
        <taxon>Listeria</taxon>
    </lineage>
</organism>
<evidence type="ECO:0000313" key="1">
    <source>
        <dbReference type="EMBL" id="MBC2167684.1"/>
    </source>
</evidence>
<dbReference type="NCBIfam" id="TIGR01716">
    <property type="entry name" value="RGG_Cterm"/>
    <property type="match status" value="1"/>
</dbReference>
<name>A0A7X0YVI1_9LIST</name>
<dbReference type="AlphaFoldDB" id="A0A7X0YVI1"/>
<dbReference type="InterPro" id="IPR010982">
    <property type="entry name" value="Lambda_DNA-bd_dom_sf"/>
</dbReference>
<reference evidence="1 2" key="1">
    <citation type="submission" date="2020-03" db="EMBL/GenBank/DDBJ databases">
        <title>Soil Listeria distribution.</title>
        <authorList>
            <person name="Liao J."/>
            <person name="Wiedmann M."/>
        </authorList>
    </citation>
    <scope>NUCLEOTIDE SEQUENCE [LARGE SCALE GENOMIC DNA]</scope>
    <source>
        <strain evidence="1 2">FSL L7-0245</strain>
    </source>
</reference>
<evidence type="ECO:0000313" key="2">
    <source>
        <dbReference type="Proteomes" id="UP000519573"/>
    </source>
</evidence>
<dbReference type="PANTHER" id="PTHR37038">
    <property type="entry name" value="TRANSCRIPTIONAL REGULATOR-RELATED"/>
    <property type="match status" value="1"/>
</dbReference>
<comment type="caution">
    <text evidence="1">The sequence shown here is derived from an EMBL/GenBank/DDBJ whole genome shotgun (WGS) entry which is preliminary data.</text>
</comment>
<dbReference type="RefSeq" id="WP_185494020.1">
    <property type="nucleotide sequence ID" value="NZ_JAARWF010000007.1"/>
</dbReference>
<dbReference type="GO" id="GO:0003677">
    <property type="term" value="F:DNA binding"/>
    <property type="evidence" value="ECO:0007669"/>
    <property type="project" value="InterPro"/>
</dbReference>
<dbReference type="EMBL" id="JAARYH010000006">
    <property type="protein sequence ID" value="MBC2167684.1"/>
    <property type="molecule type" value="Genomic_DNA"/>
</dbReference>
<dbReference type="PROSITE" id="PS50943">
    <property type="entry name" value="HTH_CROC1"/>
    <property type="match status" value="1"/>
</dbReference>
<dbReference type="InterPro" id="IPR001387">
    <property type="entry name" value="Cro/C1-type_HTH"/>
</dbReference>
<dbReference type="CDD" id="cd00093">
    <property type="entry name" value="HTH_XRE"/>
    <property type="match status" value="1"/>
</dbReference>
<dbReference type="Proteomes" id="UP000519573">
    <property type="component" value="Unassembled WGS sequence"/>
</dbReference>
<dbReference type="Pfam" id="PF21259">
    <property type="entry name" value="Rgg_C"/>
    <property type="match status" value="1"/>
</dbReference>
<dbReference type="InterPro" id="IPR011990">
    <property type="entry name" value="TPR-like_helical_dom_sf"/>
</dbReference>
<accession>A0A7X0YVI1</accession>
<gene>
    <name evidence="1" type="ORF">HCB26_13995</name>
</gene>
<dbReference type="InterPro" id="IPR010057">
    <property type="entry name" value="Transcription_activator_Rgg_C"/>
</dbReference>
<protein>
    <submittedName>
        <fullName evidence="1">Helix-turn-helix domain-containing protein</fullName>
    </submittedName>
</protein>